<dbReference type="AlphaFoldDB" id="A0A317T699"/>
<accession>A0A317T699</accession>
<organism evidence="1 2">
    <name type="scientific">Prosthecochloris marina</name>
    <dbReference type="NCBI Taxonomy" id="2017681"/>
    <lineage>
        <taxon>Bacteria</taxon>
        <taxon>Pseudomonadati</taxon>
        <taxon>Chlorobiota</taxon>
        <taxon>Chlorobiia</taxon>
        <taxon>Chlorobiales</taxon>
        <taxon>Chlorobiaceae</taxon>
        <taxon>Prosthecochloris</taxon>
    </lineage>
</organism>
<dbReference type="Proteomes" id="UP000246278">
    <property type="component" value="Unassembled WGS sequence"/>
</dbReference>
<dbReference type="EMBL" id="PDNZ01000004">
    <property type="protein sequence ID" value="PWW82183.1"/>
    <property type="molecule type" value="Genomic_DNA"/>
</dbReference>
<evidence type="ECO:0000313" key="2">
    <source>
        <dbReference type="Proteomes" id="UP000246278"/>
    </source>
</evidence>
<protein>
    <submittedName>
        <fullName evidence="1">Uncharacterized protein</fullName>
    </submittedName>
</protein>
<proteinExistence type="predicted"/>
<reference evidence="2" key="1">
    <citation type="submission" date="2017-10" db="EMBL/GenBank/DDBJ databases">
        <authorList>
            <person name="Gaisin V.A."/>
            <person name="Rysina M.S."/>
            <person name="Grouzdev D.S."/>
        </authorList>
    </citation>
    <scope>NUCLEOTIDE SEQUENCE [LARGE SCALE GENOMIC DNA]</scope>
    <source>
        <strain evidence="2">V1</strain>
    </source>
</reference>
<gene>
    <name evidence="1" type="ORF">CR164_07580</name>
</gene>
<name>A0A317T699_9CHLB</name>
<sequence length="66" mass="7471">MFFFEKTKEASSKACRRLLKSCRLVKKSFSFNSDPVFMGLSPKMDPRETVFSGFRGPGPGMMPMRG</sequence>
<evidence type="ECO:0000313" key="1">
    <source>
        <dbReference type="EMBL" id="PWW82183.1"/>
    </source>
</evidence>
<comment type="caution">
    <text evidence="1">The sequence shown here is derived from an EMBL/GenBank/DDBJ whole genome shotgun (WGS) entry which is preliminary data.</text>
</comment>
<keyword evidence="2" id="KW-1185">Reference proteome</keyword>